<protein>
    <submittedName>
        <fullName evidence="2">Uncharacterized protein</fullName>
    </submittedName>
</protein>
<sequence length="352" mass="39922">MPPQTQRNMNSMTLLTKSHRSMLINDMHLPERVERYPHVKVDRKPSGYGHADDDQVPYVLKAEFSWRAGRCARRVGDSILEALISRRDMVPESPAHPNYHGIDGRTPLSNNQPLTNPLDRSRPSRKLCQSARVWMILKVKDMTPSDSPCCKGHGAPLRRISNRREKRDPPPEKSSDKVKQVEAPVWRPQGGKRSAPAKCFVSALAGLRALQVFLEGPRQTQSGNVERYPDGKVIRDMCGRILNPSPGLEMVKRLFVENLPVWNTPVQSADVHKVKVLQRPRPIEQTILNDKLDVGRHPRRLDRTQICPDNLCLWKLIPKVDSPDPSPGPNIKNPTGMITNGRKKQLVVERHE</sequence>
<evidence type="ECO:0000256" key="1">
    <source>
        <dbReference type="SAM" id="MobiDB-lite"/>
    </source>
</evidence>
<dbReference type="EMBL" id="JAGTJS010000003">
    <property type="protein sequence ID" value="KAH7273109.1"/>
    <property type="molecule type" value="Genomic_DNA"/>
</dbReference>
<accession>A0A9P9L366</accession>
<dbReference type="AlphaFoldDB" id="A0A9P9L366"/>
<feature type="region of interest" description="Disordered" evidence="1">
    <location>
        <begin position="90"/>
        <end position="124"/>
    </location>
</feature>
<dbReference type="Proteomes" id="UP000736672">
    <property type="component" value="Unassembled WGS sequence"/>
</dbReference>
<evidence type="ECO:0000313" key="2">
    <source>
        <dbReference type="EMBL" id="KAH7273109.1"/>
    </source>
</evidence>
<proteinExistence type="predicted"/>
<evidence type="ECO:0000313" key="3">
    <source>
        <dbReference type="Proteomes" id="UP000736672"/>
    </source>
</evidence>
<reference evidence="2" key="1">
    <citation type="journal article" date="2021" name="Nat. Commun.">
        <title>Genetic determinants of endophytism in the Arabidopsis root mycobiome.</title>
        <authorList>
            <person name="Mesny F."/>
            <person name="Miyauchi S."/>
            <person name="Thiergart T."/>
            <person name="Pickel B."/>
            <person name="Atanasova L."/>
            <person name="Karlsson M."/>
            <person name="Huettel B."/>
            <person name="Barry K.W."/>
            <person name="Haridas S."/>
            <person name="Chen C."/>
            <person name="Bauer D."/>
            <person name="Andreopoulos W."/>
            <person name="Pangilinan J."/>
            <person name="LaButti K."/>
            <person name="Riley R."/>
            <person name="Lipzen A."/>
            <person name="Clum A."/>
            <person name="Drula E."/>
            <person name="Henrissat B."/>
            <person name="Kohler A."/>
            <person name="Grigoriev I.V."/>
            <person name="Martin F.M."/>
            <person name="Hacquard S."/>
        </authorList>
    </citation>
    <scope>NUCLEOTIDE SEQUENCE</scope>
    <source>
        <strain evidence="2">FSSC 5 MPI-SDFR-AT-0091</strain>
    </source>
</reference>
<feature type="compositionally biased region" description="Basic and acidic residues" evidence="1">
    <location>
        <begin position="162"/>
        <end position="180"/>
    </location>
</feature>
<keyword evidence="3" id="KW-1185">Reference proteome</keyword>
<comment type="caution">
    <text evidence="2">The sequence shown here is derived from an EMBL/GenBank/DDBJ whole genome shotgun (WGS) entry which is preliminary data.</text>
</comment>
<name>A0A9P9L366_FUSSL</name>
<feature type="region of interest" description="Disordered" evidence="1">
    <location>
        <begin position="145"/>
        <end position="181"/>
    </location>
</feature>
<feature type="region of interest" description="Disordered" evidence="1">
    <location>
        <begin position="323"/>
        <end position="352"/>
    </location>
</feature>
<gene>
    <name evidence="2" type="ORF">B0J15DRAFT_573945</name>
</gene>
<organism evidence="2 3">
    <name type="scientific">Fusarium solani</name>
    <name type="common">Filamentous fungus</name>
    <dbReference type="NCBI Taxonomy" id="169388"/>
    <lineage>
        <taxon>Eukaryota</taxon>
        <taxon>Fungi</taxon>
        <taxon>Dikarya</taxon>
        <taxon>Ascomycota</taxon>
        <taxon>Pezizomycotina</taxon>
        <taxon>Sordariomycetes</taxon>
        <taxon>Hypocreomycetidae</taxon>
        <taxon>Hypocreales</taxon>
        <taxon>Nectriaceae</taxon>
        <taxon>Fusarium</taxon>
        <taxon>Fusarium solani species complex</taxon>
    </lineage>
</organism>